<evidence type="ECO:0000313" key="2">
    <source>
        <dbReference type="Proteomes" id="UP000025227"/>
    </source>
</evidence>
<sequence length="139" mass="15677">MLLAFGVLLLTSSVLSENDKIDTIYKAIKDIIGFDRNELTELSKTSTAIALGKQDPIPKSDLQKRHREFVKAAKSLPPDARRFMFTLMLSGLIPEWREPSLFRSWNGLESKFRGKISKDSCAKLLKKFPGIAKYKLCSA</sequence>
<keyword evidence="2" id="KW-1185">Reference proteome</keyword>
<proteinExistence type="predicted"/>
<name>A0A7I5E9F7_HAECO</name>
<feature type="chain" id="PRO_5029536385" evidence="1">
    <location>
        <begin position="17"/>
        <end position="139"/>
    </location>
</feature>
<accession>A0A7I5E9F7</accession>
<dbReference type="WBParaSite" id="HCON_00084860-00001">
    <property type="protein sequence ID" value="HCON_00084860-00001"/>
    <property type="gene ID" value="HCON_00084860"/>
</dbReference>
<organism evidence="2 3">
    <name type="scientific">Haemonchus contortus</name>
    <name type="common">Barber pole worm</name>
    <dbReference type="NCBI Taxonomy" id="6289"/>
    <lineage>
        <taxon>Eukaryota</taxon>
        <taxon>Metazoa</taxon>
        <taxon>Ecdysozoa</taxon>
        <taxon>Nematoda</taxon>
        <taxon>Chromadorea</taxon>
        <taxon>Rhabditida</taxon>
        <taxon>Rhabditina</taxon>
        <taxon>Rhabditomorpha</taxon>
        <taxon>Strongyloidea</taxon>
        <taxon>Trichostrongylidae</taxon>
        <taxon>Haemonchus</taxon>
    </lineage>
</organism>
<feature type="signal peptide" evidence="1">
    <location>
        <begin position="1"/>
        <end position="16"/>
    </location>
</feature>
<evidence type="ECO:0000313" key="3">
    <source>
        <dbReference type="WBParaSite" id="HCON_00084860-00001"/>
    </source>
</evidence>
<dbReference type="AlphaFoldDB" id="A0A7I5E9F7"/>
<dbReference type="Proteomes" id="UP000025227">
    <property type="component" value="Unplaced"/>
</dbReference>
<evidence type="ECO:0000256" key="1">
    <source>
        <dbReference type="SAM" id="SignalP"/>
    </source>
</evidence>
<keyword evidence="1" id="KW-0732">Signal</keyword>
<dbReference type="OrthoDB" id="5888832at2759"/>
<protein>
    <submittedName>
        <fullName evidence="3">DUF2059 domain-containing protein</fullName>
    </submittedName>
</protein>
<reference evidence="3" key="1">
    <citation type="submission" date="2020-12" db="UniProtKB">
        <authorList>
            <consortium name="WormBaseParasite"/>
        </authorList>
    </citation>
    <scope>IDENTIFICATION</scope>
    <source>
        <strain evidence="3">MHco3</strain>
    </source>
</reference>